<accession>L0KA60</accession>
<keyword evidence="4" id="KW-0547">Nucleotide-binding</keyword>
<dbReference type="InterPro" id="IPR024434">
    <property type="entry name" value="TSCPD_dom"/>
</dbReference>
<reference evidence="8" key="1">
    <citation type="submission" date="2012-02" db="EMBL/GenBank/DDBJ databases">
        <title>The complete genome of Halobacteroides halobius DSM 5150.</title>
        <authorList>
            <person name="Lucas S."/>
            <person name="Copeland A."/>
            <person name="Lapidus A."/>
            <person name="Glavina del Rio T."/>
            <person name="Dalin E."/>
            <person name="Tice H."/>
            <person name="Bruce D."/>
            <person name="Goodwin L."/>
            <person name="Pitluck S."/>
            <person name="Peters L."/>
            <person name="Mikhailova N."/>
            <person name="Gu W."/>
            <person name="Kyrpides N."/>
            <person name="Mavromatis K."/>
            <person name="Ivanova N."/>
            <person name="Brettin T."/>
            <person name="Detter J.C."/>
            <person name="Han C."/>
            <person name="Larimer F."/>
            <person name="Land M."/>
            <person name="Hauser L."/>
            <person name="Markowitz V."/>
            <person name="Cheng J.-F."/>
            <person name="Hugenholtz P."/>
            <person name="Woyke T."/>
            <person name="Wu D."/>
            <person name="Tindall B."/>
            <person name="Pomrenke H."/>
            <person name="Brambilla E."/>
            <person name="Klenk H.-P."/>
            <person name="Eisen J.A."/>
        </authorList>
    </citation>
    <scope>NUCLEOTIDE SEQUENCE [LARGE SCALE GENOMIC DNA]</scope>
    <source>
        <strain evidence="8">ATCC 35273 / DSM 5150 / MD-1</strain>
    </source>
</reference>
<dbReference type="STRING" id="748449.Halha_2318"/>
<evidence type="ECO:0000256" key="2">
    <source>
        <dbReference type="ARBA" id="ARBA00012274"/>
    </source>
</evidence>
<dbReference type="OrthoDB" id="9801525at2"/>
<evidence type="ECO:0000259" key="6">
    <source>
        <dbReference type="Pfam" id="PF12637"/>
    </source>
</evidence>
<dbReference type="eggNOG" id="ENOG5032YE7">
    <property type="taxonomic scope" value="Bacteria"/>
</dbReference>
<evidence type="ECO:0000256" key="4">
    <source>
        <dbReference type="ARBA" id="ARBA00022741"/>
    </source>
</evidence>
<proteinExistence type="inferred from homology"/>
<dbReference type="GO" id="GO:0004748">
    <property type="term" value="F:ribonucleoside-diphosphate reductase activity, thioredoxin disulfide as acceptor"/>
    <property type="evidence" value="ECO:0007669"/>
    <property type="project" value="UniProtKB-EC"/>
</dbReference>
<feature type="domain" description="TSCPD" evidence="6">
    <location>
        <begin position="5"/>
        <end position="78"/>
    </location>
</feature>
<dbReference type="Proteomes" id="UP000010880">
    <property type="component" value="Chromosome"/>
</dbReference>
<dbReference type="RefSeq" id="WP_015327906.1">
    <property type="nucleotide sequence ID" value="NC_019978.1"/>
</dbReference>
<dbReference type="KEGG" id="hhl:Halha_2318"/>
<evidence type="ECO:0000256" key="1">
    <source>
        <dbReference type="ARBA" id="ARBA00007405"/>
    </source>
</evidence>
<dbReference type="InterPro" id="IPR023806">
    <property type="entry name" value="CHP03905"/>
</dbReference>
<evidence type="ECO:0000313" key="7">
    <source>
        <dbReference type="EMBL" id="AGB42192.1"/>
    </source>
</evidence>
<protein>
    <recommendedName>
        <fullName evidence="2">ribonucleoside-diphosphate reductase</fullName>
        <ecNumber evidence="2">1.17.4.1</ecNumber>
    </recommendedName>
</protein>
<evidence type="ECO:0000256" key="3">
    <source>
        <dbReference type="ARBA" id="ARBA00022634"/>
    </source>
</evidence>
<keyword evidence="3" id="KW-0237">DNA synthesis</keyword>
<comment type="catalytic activity">
    <reaction evidence="5">
        <text>a 2'-deoxyribonucleoside 5'-diphosphate + [thioredoxin]-disulfide + H2O = a ribonucleoside 5'-diphosphate + [thioredoxin]-dithiol</text>
        <dbReference type="Rhea" id="RHEA:23252"/>
        <dbReference type="Rhea" id="RHEA-COMP:10698"/>
        <dbReference type="Rhea" id="RHEA-COMP:10700"/>
        <dbReference type="ChEBI" id="CHEBI:15377"/>
        <dbReference type="ChEBI" id="CHEBI:29950"/>
        <dbReference type="ChEBI" id="CHEBI:50058"/>
        <dbReference type="ChEBI" id="CHEBI:57930"/>
        <dbReference type="ChEBI" id="CHEBI:73316"/>
        <dbReference type="EC" id="1.17.4.1"/>
    </reaction>
</comment>
<dbReference type="HOGENOM" id="CLU_176133_0_0_9"/>
<dbReference type="GO" id="GO:0071897">
    <property type="term" value="P:DNA biosynthetic process"/>
    <property type="evidence" value="ECO:0007669"/>
    <property type="project" value="UniProtKB-KW"/>
</dbReference>
<evidence type="ECO:0000313" key="8">
    <source>
        <dbReference type="Proteomes" id="UP000010880"/>
    </source>
</evidence>
<dbReference type="NCBIfam" id="TIGR03905">
    <property type="entry name" value="TIGR03905_4_Cys"/>
    <property type="match status" value="1"/>
</dbReference>
<dbReference type="PATRIC" id="fig|748449.3.peg.2237"/>
<gene>
    <name evidence="7" type="ordered locus">Halha_2318</name>
</gene>
<evidence type="ECO:0000256" key="5">
    <source>
        <dbReference type="ARBA" id="ARBA00047754"/>
    </source>
</evidence>
<dbReference type="GO" id="GO:0000166">
    <property type="term" value="F:nucleotide binding"/>
    <property type="evidence" value="ECO:0007669"/>
    <property type="project" value="UniProtKB-KW"/>
</dbReference>
<dbReference type="EMBL" id="CP003359">
    <property type="protein sequence ID" value="AGB42192.1"/>
    <property type="molecule type" value="Genomic_DNA"/>
</dbReference>
<dbReference type="AlphaFoldDB" id="L0KA60"/>
<dbReference type="EC" id="1.17.4.1" evidence="2"/>
<sequence length="79" mass="8534">MKTFKPTGVCAREIKFNVTDDGVIEEIEFIGGCNGNLSGIAALIKGSQVEEVAERLEGITCRNETSCPDQLSKALKEMV</sequence>
<name>L0KA60_HALHC</name>
<keyword evidence="8" id="KW-1185">Reference proteome</keyword>
<organism evidence="7 8">
    <name type="scientific">Halobacteroides halobius (strain ATCC 35273 / DSM 5150 / MD-1)</name>
    <dbReference type="NCBI Taxonomy" id="748449"/>
    <lineage>
        <taxon>Bacteria</taxon>
        <taxon>Bacillati</taxon>
        <taxon>Bacillota</taxon>
        <taxon>Clostridia</taxon>
        <taxon>Halanaerobiales</taxon>
        <taxon>Halobacteroidaceae</taxon>
        <taxon>Halobacteroides</taxon>
    </lineage>
</organism>
<dbReference type="Pfam" id="PF12637">
    <property type="entry name" value="TSCPD"/>
    <property type="match status" value="1"/>
</dbReference>
<comment type="similarity">
    <text evidence="1">Belongs to the ribonucleoside diphosphate reductase class-2 family.</text>
</comment>